<proteinExistence type="predicted"/>
<evidence type="ECO:0000313" key="2">
    <source>
        <dbReference type="Proteomes" id="UP000730481"/>
    </source>
</evidence>
<evidence type="ECO:0000313" key="1">
    <source>
        <dbReference type="EMBL" id="KAF4331772.1"/>
    </source>
</evidence>
<gene>
    <name evidence="1" type="ORF">FBEOM_14458</name>
</gene>
<dbReference type="AlphaFoldDB" id="A0A9P5A3I3"/>
<sequence>MYSIHPGAVAVPTDLTSTAHLDRWLGDYTQVAEAIKESLKGFKDSSYWNGMVCVALATGIAKGALKGQYFDAQQDLQDVISQADAITADPELYTLHKKFLGGLRNDGGTEIRPAEDSFEFTR</sequence>
<dbReference type="EMBL" id="PVQB02001426">
    <property type="protein sequence ID" value="KAF4331772.1"/>
    <property type="molecule type" value="Genomic_DNA"/>
</dbReference>
<reference evidence="1" key="1">
    <citation type="journal article" date="2017" name="Mycologia">
        <title>Fusarium algeriense, sp. nov., a novel toxigenic crown rot pathogen of durum wheat from Algeria is nested in the Fusarium burgessii species complex.</title>
        <authorList>
            <person name="Laraba I."/>
            <person name="Keddad A."/>
            <person name="Boureghda H."/>
            <person name="Abdallah N."/>
            <person name="Vaughan M.M."/>
            <person name="Proctor R.H."/>
            <person name="Busman M."/>
            <person name="O'Donnell K."/>
        </authorList>
    </citation>
    <scope>NUCLEOTIDE SEQUENCE</scope>
    <source>
        <strain evidence="1">NRRL 25174</strain>
    </source>
</reference>
<keyword evidence="2" id="KW-1185">Reference proteome</keyword>
<accession>A0A9P5A3I3</accession>
<name>A0A9P5A3I3_9HYPO</name>
<protein>
    <submittedName>
        <fullName evidence="1">Dehydrogenase reductase SDR family member 7B</fullName>
    </submittedName>
</protein>
<dbReference type="Proteomes" id="UP000730481">
    <property type="component" value="Unassembled WGS sequence"/>
</dbReference>
<dbReference type="OrthoDB" id="1470350at2759"/>
<organism evidence="1 2">
    <name type="scientific">Fusarium beomiforme</name>
    <dbReference type="NCBI Taxonomy" id="44412"/>
    <lineage>
        <taxon>Eukaryota</taxon>
        <taxon>Fungi</taxon>
        <taxon>Dikarya</taxon>
        <taxon>Ascomycota</taxon>
        <taxon>Pezizomycotina</taxon>
        <taxon>Sordariomycetes</taxon>
        <taxon>Hypocreomycetidae</taxon>
        <taxon>Hypocreales</taxon>
        <taxon>Nectriaceae</taxon>
        <taxon>Fusarium</taxon>
        <taxon>Fusarium burgessii species complex</taxon>
    </lineage>
</organism>
<comment type="caution">
    <text evidence="1">The sequence shown here is derived from an EMBL/GenBank/DDBJ whole genome shotgun (WGS) entry which is preliminary data.</text>
</comment>
<reference evidence="1" key="2">
    <citation type="submission" date="2020-02" db="EMBL/GenBank/DDBJ databases">
        <title>Identification and distribution of gene clusters putatively required for synthesis of sphingolipid metabolism inhibitors in phylogenetically diverse species of the filamentous fungus Fusarium.</title>
        <authorList>
            <person name="Kim H.-S."/>
            <person name="Busman M."/>
            <person name="Brown D.W."/>
            <person name="Divon H."/>
            <person name="Uhlig S."/>
            <person name="Proctor R.H."/>
        </authorList>
    </citation>
    <scope>NUCLEOTIDE SEQUENCE</scope>
    <source>
        <strain evidence="1">NRRL 25174</strain>
    </source>
</reference>